<feature type="compositionally biased region" description="Polar residues" evidence="1">
    <location>
        <begin position="12"/>
        <end position="22"/>
    </location>
</feature>
<feature type="region of interest" description="Disordered" evidence="1">
    <location>
        <begin position="1"/>
        <end position="22"/>
    </location>
</feature>
<comment type="caution">
    <text evidence="2">The sequence shown here is derived from an EMBL/GenBank/DDBJ whole genome shotgun (WGS) entry which is preliminary data.</text>
</comment>
<organism evidence="2 3">
    <name type="scientific">Nocardia acididurans</name>
    <dbReference type="NCBI Taxonomy" id="2802282"/>
    <lineage>
        <taxon>Bacteria</taxon>
        <taxon>Bacillati</taxon>
        <taxon>Actinomycetota</taxon>
        <taxon>Actinomycetes</taxon>
        <taxon>Mycobacteriales</taxon>
        <taxon>Nocardiaceae</taxon>
        <taxon>Nocardia</taxon>
    </lineage>
</organism>
<reference evidence="2 3" key="1">
    <citation type="submission" date="2021-01" db="EMBL/GenBank/DDBJ databases">
        <title>WGS of actinomycetes isolated from Thailand.</title>
        <authorList>
            <person name="Thawai C."/>
        </authorList>
    </citation>
    <scope>NUCLEOTIDE SEQUENCE [LARGE SCALE GENOMIC DNA]</scope>
    <source>
        <strain evidence="2 3">LPG 2</strain>
    </source>
</reference>
<proteinExistence type="predicted"/>
<dbReference type="EMBL" id="JAERRJ010000003">
    <property type="protein sequence ID" value="MBL1074470.1"/>
    <property type="molecule type" value="Genomic_DNA"/>
</dbReference>
<feature type="region of interest" description="Disordered" evidence="1">
    <location>
        <begin position="330"/>
        <end position="361"/>
    </location>
</feature>
<keyword evidence="3" id="KW-1185">Reference proteome</keyword>
<gene>
    <name evidence="2" type="ORF">JK358_08675</name>
</gene>
<sequence length="386" mass="43988">MSDLSDAMQRASEWTTEMRQQGAASKIRQVEVRQWGVDNEPSHPVLFVASYYDPEQGLTDELVYAARVHDWHNAGYRAWQQDWGPEPVECPHCGRTVPAAVRSQPVISATAASPVLARARPRPVSTLGKLYKPYYEQLLRCNPSIRDFIEKRDSPEHCYRWLVELDCGCVTDAVTVGHVAAHVAMDELRPSDCVFTRYLGESRSGVSTDNVLLFGYGVSWKHQNWSKGFAWCAGHVDNRPLREITEWVEREQRPGFYSQELERQLEPFASWTVMLSCGHYESPVVTELDWRPEHGFREQSGVARDGKLPSSMKDCRHCVYMRRVTGARSIGPLARPKVSKPPQPPSRRTLTRRLNAAEASARALREQLAQVEQETVRLRSERDQAK</sequence>
<dbReference type="Proteomes" id="UP000602198">
    <property type="component" value="Unassembled WGS sequence"/>
</dbReference>
<name>A0ABS1M2R3_9NOCA</name>
<evidence type="ECO:0000313" key="2">
    <source>
        <dbReference type="EMBL" id="MBL1074470.1"/>
    </source>
</evidence>
<accession>A0ABS1M2R3</accession>
<evidence type="ECO:0000256" key="1">
    <source>
        <dbReference type="SAM" id="MobiDB-lite"/>
    </source>
</evidence>
<dbReference type="RefSeq" id="WP_201945349.1">
    <property type="nucleotide sequence ID" value="NZ_JAERRJ010000003.1"/>
</dbReference>
<protein>
    <submittedName>
        <fullName evidence="2">Uncharacterized protein</fullName>
    </submittedName>
</protein>
<evidence type="ECO:0000313" key="3">
    <source>
        <dbReference type="Proteomes" id="UP000602198"/>
    </source>
</evidence>